<dbReference type="Proteomes" id="UP000245207">
    <property type="component" value="Unassembled WGS sequence"/>
</dbReference>
<dbReference type="InterPro" id="IPR036465">
    <property type="entry name" value="vWFA_dom_sf"/>
</dbReference>
<dbReference type="AlphaFoldDB" id="A0A2U1PBE2"/>
<dbReference type="OrthoDB" id="1731724at2759"/>
<accession>A0A2U1PBE2</accession>
<comment type="caution">
    <text evidence="1">The sequence shown here is derived from an EMBL/GenBank/DDBJ whole genome shotgun (WGS) entry which is preliminary data.</text>
</comment>
<reference evidence="1 2" key="1">
    <citation type="journal article" date="2018" name="Mol. Plant">
        <title>The genome of Artemisia annua provides insight into the evolution of Asteraceae family and artemisinin biosynthesis.</title>
        <authorList>
            <person name="Shen Q."/>
            <person name="Zhang L."/>
            <person name="Liao Z."/>
            <person name="Wang S."/>
            <person name="Yan T."/>
            <person name="Shi P."/>
            <person name="Liu M."/>
            <person name="Fu X."/>
            <person name="Pan Q."/>
            <person name="Wang Y."/>
            <person name="Lv Z."/>
            <person name="Lu X."/>
            <person name="Zhang F."/>
            <person name="Jiang W."/>
            <person name="Ma Y."/>
            <person name="Chen M."/>
            <person name="Hao X."/>
            <person name="Li L."/>
            <person name="Tang Y."/>
            <person name="Lv G."/>
            <person name="Zhou Y."/>
            <person name="Sun X."/>
            <person name="Brodelius P.E."/>
            <person name="Rose J.K.C."/>
            <person name="Tang K."/>
        </authorList>
    </citation>
    <scope>NUCLEOTIDE SEQUENCE [LARGE SCALE GENOMIC DNA]</scope>
    <source>
        <strain evidence="2">cv. Huhao1</strain>
        <tissue evidence="1">Leaf</tissue>
    </source>
</reference>
<organism evidence="1 2">
    <name type="scientific">Artemisia annua</name>
    <name type="common">Sweet wormwood</name>
    <dbReference type="NCBI Taxonomy" id="35608"/>
    <lineage>
        <taxon>Eukaryota</taxon>
        <taxon>Viridiplantae</taxon>
        <taxon>Streptophyta</taxon>
        <taxon>Embryophyta</taxon>
        <taxon>Tracheophyta</taxon>
        <taxon>Spermatophyta</taxon>
        <taxon>Magnoliopsida</taxon>
        <taxon>eudicotyledons</taxon>
        <taxon>Gunneridae</taxon>
        <taxon>Pentapetalae</taxon>
        <taxon>asterids</taxon>
        <taxon>campanulids</taxon>
        <taxon>Asterales</taxon>
        <taxon>Asteraceae</taxon>
        <taxon>Asteroideae</taxon>
        <taxon>Anthemideae</taxon>
        <taxon>Artemisiinae</taxon>
        <taxon>Artemisia</taxon>
    </lineage>
</organism>
<dbReference type="STRING" id="35608.A0A2U1PBE2"/>
<dbReference type="EMBL" id="PKPP01001396">
    <property type="protein sequence ID" value="PWA83071.1"/>
    <property type="molecule type" value="Genomic_DNA"/>
</dbReference>
<name>A0A2U1PBE2_ARTAN</name>
<protein>
    <submittedName>
        <fullName evidence="1">26S proteasome non-ATPase regulatory subunit 4</fullName>
    </submittedName>
</protein>
<dbReference type="SUPFAM" id="SSF53300">
    <property type="entry name" value="vWA-like"/>
    <property type="match status" value="1"/>
</dbReference>
<proteinExistence type="predicted"/>
<evidence type="ECO:0000313" key="1">
    <source>
        <dbReference type="EMBL" id="PWA83071.1"/>
    </source>
</evidence>
<dbReference type="Gene3D" id="3.40.50.410">
    <property type="entry name" value="von Willebrand factor, type A domain"/>
    <property type="match status" value="1"/>
</dbReference>
<gene>
    <name evidence="1" type="ORF">CTI12_AA169770</name>
</gene>
<evidence type="ECO:0000313" key="2">
    <source>
        <dbReference type="Proteomes" id="UP000245207"/>
    </source>
</evidence>
<keyword evidence="2" id="KW-1185">Reference proteome</keyword>
<keyword evidence="1" id="KW-0647">Proteasome</keyword>
<sequence>MEAEMTMICVDTSITDLCRFHDQIHAVKIYCERKLKAHPDNLVGIVRFGQLDLGTCGLYPSHSLAIVTSKLRTLKPLEQEYTDLLEGFKLSRRGWFHKEDMKTRIVVFSGGPLLFTKDQLPEALAFLKEGRVVLDVVDFGTRVKDEEDCKAKNLKALVDAMNHNNNENEDSRYFLFEDAGFSSILPPLVAEEEARIIRRKAKIPRCAWFKHDYNYNIVREEAASGWC</sequence>
<dbReference type="GO" id="GO:0000502">
    <property type="term" value="C:proteasome complex"/>
    <property type="evidence" value="ECO:0007669"/>
    <property type="project" value="UniProtKB-KW"/>
</dbReference>